<organism evidence="2 3">
    <name type="scientific">Trichodelitschia bisporula</name>
    <dbReference type="NCBI Taxonomy" id="703511"/>
    <lineage>
        <taxon>Eukaryota</taxon>
        <taxon>Fungi</taxon>
        <taxon>Dikarya</taxon>
        <taxon>Ascomycota</taxon>
        <taxon>Pezizomycotina</taxon>
        <taxon>Dothideomycetes</taxon>
        <taxon>Dothideomycetes incertae sedis</taxon>
        <taxon>Phaeotrichales</taxon>
        <taxon>Phaeotrichaceae</taxon>
        <taxon>Trichodelitschia</taxon>
    </lineage>
</organism>
<feature type="compositionally biased region" description="Basic and acidic residues" evidence="1">
    <location>
        <begin position="36"/>
        <end position="60"/>
    </location>
</feature>
<protein>
    <submittedName>
        <fullName evidence="2">Uncharacterized protein</fullName>
    </submittedName>
</protein>
<dbReference type="EMBL" id="ML996711">
    <property type="protein sequence ID" value="KAF2395706.1"/>
    <property type="molecule type" value="Genomic_DNA"/>
</dbReference>
<feature type="compositionally biased region" description="Basic residues" evidence="1">
    <location>
        <begin position="450"/>
        <end position="460"/>
    </location>
</feature>
<keyword evidence="3" id="KW-1185">Reference proteome</keyword>
<feature type="compositionally biased region" description="Polar residues" evidence="1">
    <location>
        <begin position="437"/>
        <end position="447"/>
    </location>
</feature>
<feature type="region of interest" description="Disordered" evidence="1">
    <location>
        <begin position="224"/>
        <end position="258"/>
    </location>
</feature>
<feature type="compositionally biased region" description="Basic and acidic residues" evidence="1">
    <location>
        <begin position="1"/>
        <end position="25"/>
    </location>
</feature>
<gene>
    <name evidence="2" type="ORF">EJ06DRAFT_484634</name>
</gene>
<name>A0A6G1HIM7_9PEZI</name>
<evidence type="ECO:0000256" key="1">
    <source>
        <dbReference type="SAM" id="MobiDB-lite"/>
    </source>
</evidence>
<dbReference type="AlphaFoldDB" id="A0A6G1HIM7"/>
<evidence type="ECO:0000313" key="3">
    <source>
        <dbReference type="Proteomes" id="UP000799640"/>
    </source>
</evidence>
<sequence>MTQKIHWRDDTDARDSEESSRRSDASYRSYSTAPTERSERDRQPGLPRRETCHARLEGRREVPPFVYDASSASVDSVSTIASDESDAEQEEDDFSAYEADEYDAEHYRSDALPASPLDFSELFPSARRLVIHHDDSTVDGNMNLRIDTSVELKWSGKKRDMTLFHLRMHDLKSRHFSLRRYCRDSGREVCSTARKYQQPATAKRPPLQKSFSSAFATLRRQTLEHKAPGNNASISRQDSGYGSLNGDGAAADEEADVQSIGKVRTKPAARLPTNTIKLEFSNYAHVNVKRRGTGANNKRYQFEYWGHQYSWKRCVRTEGHEEEVSYHLVRDDKYDALAHIVPVPLTTSQVEEERFKGGWVPPCSMWISDQDVIDGSPDLADVVMATGLIALVDDTIKRRWHSKHIRQIVLPLARSSSFRMEYIGPKQLINEVFHRSGAQNRGPTSGHPSPIRRHSKGFED</sequence>
<dbReference type="Proteomes" id="UP000799640">
    <property type="component" value="Unassembled WGS sequence"/>
</dbReference>
<proteinExistence type="predicted"/>
<feature type="compositionally biased region" description="Polar residues" evidence="1">
    <location>
        <begin position="230"/>
        <end position="242"/>
    </location>
</feature>
<reference evidence="2" key="1">
    <citation type="journal article" date="2020" name="Stud. Mycol.">
        <title>101 Dothideomycetes genomes: a test case for predicting lifestyles and emergence of pathogens.</title>
        <authorList>
            <person name="Haridas S."/>
            <person name="Albert R."/>
            <person name="Binder M."/>
            <person name="Bloem J."/>
            <person name="Labutti K."/>
            <person name="Salamov A."/>
            <person name="Andreopoulos B."/>
            <person name="Baker S."/>
            <person name="Barry K."/>
            <person name="Bills G."/>
            <person name="Bluhm B."/>
            <person name="Cannon C."/>
            <person name="Castanera R."/>
            <person name="Culley D."/>
            <person name="Daum C."/>
            <person name="Ezra D."/>
            <person name="Gonzalez J."/>
            <person name="Henrissat B."/>
            <person name="Kuo A."/>
            <person name="Liang C."/>
            <person name="Lipzen A."/>
            <person name="Lutzoni F."/>
            <person name="Magnuson J."/>
            <person name="Mondo S."/>
            <person name="Nolan M."/>
            <person name="Ohm R."/>
            <person name="Pangilinan J."/>
            <person name="Park H.-J."/>
            <person name="Ramirez L."/>
            <person name="Alfaro M."/>
            <person name="Sun H."/>
            <person name="Tritt A."/>
            <person name="Yoshinaga Y."/>
            <person name="Zwiers L.-H."/>
            <person name="Turgeon B."/>
            <person name="Goodwin S."/>
            <person name="Spatafora J."/>
            <person name="Crous P."/>
            <person name="Grigoriev I."/>
        </authorList>
    </citation>
    <scope>NUCLEOTIDE SEQUENCE</scope>
    <source>
        <strain evidence="2">CBS 262.69</strain>
    </source>
</reference>
<feature type="region of interest" description="Disordered" evidence="1">
    <location>
        <begin position="437"/>
        <end position="460"/>
    </location>
</feature>
<evidence type="ECO:0000313" key="2">
    <source>
        <dbReference type="EMBL" id="KAF2395706.1"/>
    </source>
</evidence>
<feature type="region of interest" description="Disordered" evidence="1">
    <location>
        <begin position="1"/>
        <end position="60"/>
    </location>
</feature>
<accession>A0A6G1HIM7</accession>
<dbReference type="OrthoDB" id="5317787at2759"/>